<dbReference type="InterPro" id="IPR027417">
    <property type="entry name" value="P-loop_NTPase"/>
</dbReference>
<comment type="caution">
    <text evidence="6">The sequence shown here is derived from an EMBL/GenBank/DDBJ whole genome shotgun (WGS) entry which is preliminary data.</text>
</comment>
<evidence type="ECO:0000313" key="6">
    <source>
        <dbReference type="EMBL" id="KTD75855.1"/>
    </source>
</evidence>
<dbReference type="AlphaFoldDB" id="A0A0W1A3D7"/>
<keyword evidence="7" id="KW-1185">Reference proteome</keyword>
<dbReference type="PANTHER" id="PTHR46743">
    <property type="entry name" value="TEICHOIC ACIDS EXPORT ATP-BINDING PROTEIN TAGH"/>
    <property type="match status" value="1"/>
</dbReference>
<feature type="domain" description="ABC transporter" evidence="5">
    <location>
        <begin position="47"/>
        <end position="281"/>
    </location>
</feature>
<proteinExistence type="inferred from homology"/>
<dbReference type="GO" id="GO:0016020">
    <property type="term" value="C:membrane"/>
    <property type="evidence" value="ECO:0007669"/>
    <property type="project" value="InterPro"/>
</dbReference>
<dbReference type="STRING" id="45076.Lwor_2421"/>
<gene>
    <name evidence="6" type="ORF">Lwor_2421</name>
</gene>
<protein>
    <submittedName>
        <fullName evidence="6">ABC transporter of LPS O-antigen</fullName>
    </submittedName>
</protein>
<dbReference type="InterPro" id="IPR003439">
    <property type="entry name" value="ABC_transporter-like_ATP-bd"/>
</dbReference>
<evidence type="ECO:0000256" key="4">
    <source>
        <dbReference type="ARBA" id="ARBA00022840"/>
    </source>
</evidence>
<evidence type="ECO:0000256" key="2">
    <source>
        <dbReference type="ARBA" id="ARBA00022448"/>
    </source>
</evidence>
<dbReference type="Pfam" id="PF00005">
    <property type="entry name" value="ABC_tran"/>
    <property type="match status" value="1"/>
</dbReference>
<name>A0A0W1A3D7_9GAMM</name>
<dbReference type="PROSITE" id="PS50893">
    <property type="entry name" value="ABC_TRANSPORTER_2"/>
    <property type="match status" value="1"/>
</dbReference>
<dbReference type="EMBL" id="LNZC01000031">
    <property type="protein sequence ID" value="KTD75855.1"/>
    <property type="molecule type" value="Genomic_DNA"/>
</dbReference>
<dbReference type="SMART" id="SM00382">
    <property type="entry name" value="AAA"/>
    <property type="match status" value="1"/>
</dbReference>
<dbReference type="PATRIC" id="fig|45076.6.peg.2665"/>
<dbReference type="Proteomes" id="UP000054662">
    <property type="component" value="Unassembled WGS sequence"/>
</dbReference>
<evidence type="ECO:0000256" key="3">
    <source>
        <dbReference type="ARBA" id="ARBA00022741"/>
    </source>
</evidence>
<dbReference type="InterPro" id="IPR050683">
    <property type="entry name" value="Bact_Polysacc_Export_ATP-bd"/>
</dbReference>
<comment type="similarity">
    <text evidence="1">Belongs to the ABC transporter superfamily.</text>
</comment>
<dbReference type="GO" id="GO:0016887">
    <property type="term" value="F:ATP hydrolysis activity"/>
    <property type="evidence" value="ECO:0007669"/>
    <property type="project" value="InterPro"/>
</dbReference>
<keyword evidence="2" id="KW-0813">Transport</keyword>
<dbReference type="CDD" id="cd03220">
    <property type="entry name" value="ABC_KpsT_Wzt"/>
    <property type="match status" value="1"/>
</dbReference>
<dbReference type="GO" id="GO:0140359">
    <property type="term" value="F:ABC-type transporter activity"/>
    <property type="evidence" value="ECO:0007669"/>
    <property type="project" value="InterPro"/>
</dbReference>
<keyword evidence="4" id="KW-0067">ATP-binding</keyword>
<sequence>MNWILRVDNLSKVYRLGAGATEHGTLYEQLSRKIKKKLLGKSTSIQDSIEDLQKTSSRVVVSNEQTEGLPPGYFWALKDINFQISPGERVGLIGQNGSGKSTLLKILSRITAPTHGEFRYRGHLISLLEVGTGFHPELSGRENIYLNAAINGLTRQQINSIFKNIVEFSELGGQIDTPVKRYSSGMYMRLAFSVAAFLESEILLIDEVLAVGDKDFQKKCKEKMLEVANDGRSVIFVSHDMTAIESICKKVIEVAHGRIIETRSITPNSQSPEAERIIEIPASPELIVTPAPELVLPPESVSNSSAADKKFVLCAEQNWVNDLAHAPRIENTVILHSLKLLNDDGETQEKFTVNENIHLEITFKVLTNNARFNLRVDLSAFEGIKLFTIMDHATLAQHSIREEGLYTETVIIPKEFLNEGQFTISVVLNELDNEQNEIHCVECLSMKIIDDQLPVGVRSNWTGAWPEGLLRPKLVWRVEHVKSSEFLIEADINSVVENS</sequence>
<dbReference type="PANTHER" id="PTHR46743:SF2">
    <property type="entry name" value="TEICHOIC ACIDS EXPORT ATP-BINDING PROTEIN TAGH"/>
    <property type="match status" value="1"/>
</dbReference>
<dbReference type="GO" id="GO:0005524">
    <property type="term" value="F:ATP binding"/>
    <property type="evidence" value="ECO:0007669"/>
    <property type="project" value="UniProtKB-KW"/>
</dbReference>
<evidence type="ECO:0000256" key="1">
    <source>
        <dbReference type="ARBA" id="ARBA00005417"/>
    </source>
</evidence>
<dbReference type="SUPFAM" id="SSF52540">
    <property type="entry name" value="P-loop containing nucleoside triphosphate hydrolases"/>
    <property type="match status" value="1"/>
</dbReference>
<dbReference type="InterPro" id="IPR003593">
    <property type="entry name" value="AAA+_ATPase"/>
</dbReference>
<keyword evidence="3" id="KW-0547">Nucleotide-binding</keyword>
<dbReference type="Gene3D" id="3.40.50.300">
    <property type="entry name" value="P-loop containing nucleotide triphosphate hydrolases"/>
    <property type="match status" value="1"/>
</dbReference>
<dbReference type="InterPro" id="IPR015860">
    <property type="entry name" value="ABC_transpr_TagH-like"/>
</dbReference>
<evidence type="ECO:0000313" key="7">
    <source>
        <dbReference type="Proteomes" id="UP000054662"/>
    </source>
</evidence>
<dbReference type="OrthoDB" id="9778870at2"/>
<dbReference type="RefSeq" id="WP_058494180.1">
    <property type="nucleotide sequence ID" value="NZ_CBCRUR010000025.1"/>
</dbReference>
<accession>A0A0W1A3D7</accession>
<organism evidence="6 7">
    <name type="scientific">Legionella worsleiensis</name>
    <dbReference type="NCBI Taxonomy" id="45076"/>
    <lineage>
        <taxon>Bacteria</taxon>
        <taxon>Pseudomonadati</taxon>
        <taxon>Pseudomonadota</taxon>
        <taxon>Gammaproteobacteria</taxon>
        <taxon>Legionellales</taxon>
        <taxon>Legionellaceae</taxon>
        <taxon>Legionella</taxon>
    </lineage>
</organism>
<evidence type="ECO:0000259" key="5">
    <source>
        <dbReference type="PROSITE" id="PS50893"/>
    </source>
</evidence>
<reference evidence="6 7" key="1">
    <citation type="submission" date="2015-11" db="EMBL/GenBank/DDBJ databases">
        <title>Genomic analysis of 38 Legionella species identifies large and diverse effector repertoires.</title>
        <authorList>
            <person name="Burstein D."/>
            <person name="Amaro F."/>
            <person name="Zusman T."/>
            <person name="Lifshitz Z."/>
            <person name="Cohen O."/>
            <person name="Gilbert J.A."/>
            <person name="Pupko T."/>
            <person name="Shuman H.A."/>
            <person name="Segal G."/>
        </authorList>
    </citation>
    <scope>NUCLEOTIDE SEQUENCE [LARGE SCALE GENOMIC DNA]</scope>
    <source>
        <strain evidence="6 7">ATCC 49508</strain>
    </source>
</reference>